<dbReference type="PANTHER" id="PTHR12400:SF26">
    <property type="entry name" value="KINASE"/>
    <property type="match status" value="1"/>
</dbReference>
<dbReference type="Pfam" id="PF03770">
    <property type="entry name" value="IPK"/>
    <property type="match status" value="1"/>
</dbReference>
<dbReference type="GO" id="GO:0046854">
    <property type="term" value="P:phosphatidylinositol phosphate biosynthetic process"/>
    <property type="evidence" value="ECO:0007669"/>
    <property type="project" value="TreeGrafter"/>
</dbReference>
<comment type="caution">
    <text evidence="6">The sequence shown here is derived from an EMBL/GenBank/DDBJ whole genome shotgun (WGS) entry which is preliminary data.</text>
</comment>
<evidence type="ECO:0000256" key="2">
    <source>
        <dbReference type="ARBA" id="ARBA00022679"/>
    </source>
</evidence>
<name>A0A443QE38_9ACAR</name>
<feature type="compositionally biased region" description="Polar residues" evidence="5">
    <location>
        <begin position="26"/>
        <end position="36"/>
    </location>
</feature>
<dbReference type="EMBL" id="NCKU01009522">
    <property type="protein sequence ID" value="RWS01272.1"/>
    <property type="molecule type" value="Genomic_DNA"/>
</dbReference>
<evidence type="ECO:0000256" key="1">
    <source>
        <dbReference type="ARBA" id="ARBA00007374"/>
    </source>
</evidence>
<keyword evidence="3 4" id="KW-0418">Kinase</keyword>
<dbReference type="SUPFAM" id="SSF56104">
    <property type="entry name" value="SAICAR synthase-like"/>
    <property type="match status" value="1"/>
</dbReference>
<proteinExistence type="inferred from homology"/>
<dbReference type="GO" id="GO:0005737">
    <property type="term" value="C:cytoplasm"/>
    <property type="evidence" value="ECO:0007669"/>
    <property type="project" value="TreeGrafter"/>
</dbReference>
<dbReference type="GO" id="GO:0005634">
    <property type="term" value="C:nucleus"/>
    <property type="evidence" value="ECO:0007669"/>
    <property type="project" value="TreeGrafter"/>
</dbReference>
<protein>
    <recommendedName>
        <fullName evidence="4">Kinase</fullName>
        <ecNumber evidence="4">2.7.-.-</ecNumber>
    </recommendedName>
</protein>
<evidence type="ECO:0000256" key="4">
    <source>
        <dbReference type="RuleBase" id="RU363090"/>
    </source>
</evidence>
<dbReference type="GO" id="GO:0032958">
    <property type="term" value="P:inositol phosphate biosynthetic process"/>
    <property type="evidence" value="ECO:0007669"/>
    <property type="project" value="InterPro"/>
</dbReference>
<dbReference type="InterPro" id="IPR038286">
    <property type="entry name" value="IPK_sf"/>
</dbReference>
<keyword evidence="2 4" id="KW-0808">Transferase</keyword>
<sequence>MGSNASRDQAANGQNQAANNCDITYKKSNSSPTRSMPKTRWKQLTKAAFTKQKQNSFNSTKAINGSADSTNEEANDFSRIQLLALKSLELTAPASDVVLRNRSKNWLQLSGHEGAFAPAAPGTIWKKRGCDDTEVKVYKALVNDKMSEMVPKFYADLEFNGENFIEMQDLLHSFKNPSIMDIKMGTRTFLESEVNNSKARSDLYEKMIKIDPEAATPEENEIRAITKLRYMTFRENRSSSSTLGFRIEGYRLHGKEPAKDLQFVRHKEEVIEQFKKFLPNSNELQEQLINKLKKLRENLMSSEFFKNHEIIGSSLLIIYDQKKVGVWMIDFAKTLPLPKGVNVDHTSPWTLGNHEDGYLFGLSNLINILQEVLNC</sequence>
<feature type="region of interest" description="Disordered" evidence="5">
    <location>
        <begin position="1"/>
        <end position="39"/>
    </location>
</feature>
<dbReference type="GO" id="GO:0000828">
    <property type="term" value="F:inositol hexakisphosphate kinase activity"/>
    <property type="evidence" value="ECO:0007669"/>
    <property type="project" value="TreeGrafter"/>
</dbReference>
<gene>
    <name evidence="6" type="ORF">B4U79_10182</name>
</gene>
<evidence type="ECO:0000256" key="3">
    <source>
        <dbReference type="ARBA" id="ARBA00022777"/>
    </source>
</evidence>
<dbReference type="STRING" id="1965070.A0A443QE38"/>
<evidence type="ECO:0000313" key="6">
    <source>
        <dbReference type="EMBL" id="RWS01272.1"/>
    </source>
</evidence>
<dbReference type="AlphaFoldDB" id="A0A443QE38"/>
<evidence type="ECO:0000256" key="5">
    <source>
        <dbReference type="SAM" id="MobiDB-lite"/>
    </source>
</evidence>
<accession>A0A443QE38</accession>
<dbReference type="OrthoDB" id="338650at2759"/>
<dbReference type="EC" id="2.7.-.-" evidence="4"/>
<dbReference type="InterPro" id="IPR005522">
    <property type="entry name" value="IPK"/>
</dbReference>
<dbReference type="PANTHER" id="PTHR12400">
    <property type="entry name" value="INOSITOL POLYPHOSPHATE KINASE"/>
    <property type="match status" value="1"/>
</dbReference>
<reference evidence="6 7" key="1">
    <citation type="journal article" date="2018" name="Gigascience">
        <title>Genomes of trombidid mites reveal novel predicted allergens and laterally-transferred genes associated with secondary metabolism.</title>
        <authorList>
            <person name="Dong X."/>
            <person name="Chaisiri K."/>
            <person name="Xia D."/>
            <person name="Armstrong S.D."/>
            <person name="Fang Y."/>
            <person name="Donnelly M.J."/>
            <person name="Kadowaki T."/>
            <person name="McGarry J.W."/>
            <person name="Darby A.C."/>
            <person name="Makepeace B.L."/>
        </authorList>
    </citation>
    <scope>NUCLEOTIDE SEQUENCE [LARGE SCALE GENOMIC DNA]</scope>
    <source>
        <strain evidence="6">UoL-WK</strain>
    </source>
</reference>
<feature type="compositionally biased region" description="Low complexity" evidence="5">
    <location>
        <begin position="9"/>
        <end position="20"/>
    </location>
</feature>
<organism evidence="6 7">
    <name type="scientific">Dinothrombium tinctorium</name>
    <dbReference type="NCBI Taxonomy" id="1965070"/>
    <lineage>
        <taxon>Eukaryota</taxon>
        <taxon>Metazoa</taxon>
        <taxon>Ecdysozoa</taxon>
        <taxon>Arthropoda</taxon>
        <taxon>Chelicerata</taxon>
        <taxon>Arachnida</taxon>
        <taxon>Acari</taxon>
        <taxon>Acariformes</taxon>
        <taxon>Trombidiformes</taxon>
        <taxon>Prostigmata</taxon>
        <taxon>Anystina</taxon>
        <taxon>Parasitengona</taxon>
        <taxon>Trombidioidea</taxon>
        <taxon>Trombidiidae</taxon>
        <taxon>Dinothrombium</taxon>
    </lineage>
</organism>
<dbReference type="Gene3D" id="3.30.470.160">
    <property type="entry name" value="Inositol polyphosphate kinase"/>
    <property type="match status" value="1"/>
</dbReference>
<evidence type="ECO:0000313" key="7">
    <source>
        <dbReference type="Proteomes" id="UP000285301"/>
    </source>
</evidence>
<dbReference type="Proteomes" id="UP000285301">
    <property type="component" value="Unassembled WGS sequence"/>
</dbReference>
<keyword evidence="7" id="KW-1185">Reference proteome</keyword>
<comment type="similarity">
    <text evidence="1 4">Belongs to the inositol phosphokinase (IPK) family.</text>
</comment>